<dbReference type="Pfam" id="PF03780">
    <property type="entry name" value="Asp23"/>
    <property type="match status" value="1"/>
</dbReference>
<evidence type="ECO:0000313" key="4">
    <source>
        <dbReference type="Proteomes" id="UP001501295"/>
    </source>
</evidence>
<dbReference type="Gene3D" id="1.20.120.20">
    <property type="entry name" value="Apolipoprotein"/>
    <property type="match status" value="1"/>
</dbReference>
<keyword evidence="4" id="KW-1185">Reference proteome</keyword>
<feature type="compositionally biased region" description="Basic and acidic residues" evidence="2">
    <location>
        <begin position="234"/>
        <end position="255"/>
    </location>
</feature>
<organism evidence="3 4">
    <name type="scientific">Frondihabitans cladoniiphilus</name>
    <dbReference type="NCBI Taxonomy" id="715785"/>
    <lineage>
        <taxon>Bacteria</taxon>
        <taxon>Bacillati</taxon>
        <taxon>Actinomycetota</taxon>
        <taxon>Actinomycetes</taxon>
        <taxon>Micrococcales</taxon>
        <taxon>Microbacteriaceae</taxon>
        <taxon>Frondihabitans</taxon>
    </lineage>
</organism>
<dbReference type="Proteomes" id="UP001501295">
    <property type="component" value="Unassembled WGS sequence"/>
</dbReference>
<evidence type="ECO:0000256" key="2">
    <source>
        <dbReference type="SAM" id="MobiDB-lite"/>
    </source>
</evidence>
<dbReference type="InterPro" id="IPR005531">
    <property type="entry name" value="Asp23"/>
</dbReference>
<feature type="region of interest" description="Disordered" evidence="2">
    <location>
        <begin position="322"/>
        <end position="343"/>
    </location>
</feature>
<protein>
    <recommendedName>
        <fullName evidence="5">Alkaline shock family protein YloU</fullName>
    </recommendedName>
</protein>
<proteinExistence type="inferred from homology"/>
<sequence length="343" mass="35803">MTDSLTGLAQRAQPTPVDLAAIDRRHPDHEDTLHLLGTTVAETAAGVTGVHHLGGLAARTLDRARRQVLGSSSAPGVNVAREDGTTVIDLDIVVEYPHAVSDVIDATRIQVSRAAAQIVTGPVVVDITVTDVHGPFDRDPAILDAIDTAGDKARDLKDRAVDKAGDLKDQAAGVVATASDKADELSERAADGIDDLKDRAGDLAATASDKADELKKQAADAVGDLTEQAGDVAEQAKTRSGELREDAADATERAGDAVSDFAARAIDKVADFQERAQTKVDEAAAEVDAPDSALGRQVDELEDHAESKLDELGAVAEEKLDELDRAADHGDAAKTRPVAGEDS</sequence>
<dbReference type="PANTHER" id="PTHR47372:SF11">
    <property type="entry name" value="RE19971P"/>
    <property type="match status" value="1"/>
</dbReference>
<reference evidence="4" key="1">
    <citation type="journal article" date="2019" name="Int. J. Syst. Evol. Microbiol.">
        <title>The Global Catalogue of Microorganisms (GCM) 10K type strain sequencing project: providing services to taxonomists for standard genome sequencing and annotation.</title>
        <authorList>
            <consortium name="The Broad Institute Genomics Platform"/>
            <consortium name="The Broad Institute Genome Sequencing Center for Infectious Disease"/>
            <person name="Wu L."/>
            <person name="Ma J."/>
        </authorList>
    </citation>
    <scope>NUCLEOTIDE SEQUENCE [LARGE SCALE GENOMIC DNA]</scope>
    <source>
        <strain evidence="4">JCM 18956</strain>
    </source>
</reference>
<accession>A0ABP8VMS7</accession>
<feature type="region of interest" description="Disordered" evidence="2">
    <location>
        <begin position="230"/>
        <end position="255"/>
    </location>
</feature>
<comment type="caution">
    <text evidence="3">The sequence shown here is derived from an EMBL/GenBank/DDBJ whole genome shotgun (WGS) entry which is preliminary data.</text>
</comment>
<evidence type="ECO:0000313" key="3">
    <source>
        <dbReference type="EMBL" id="GAA4666389.1"/>
    </source>
</evidence>
<feature type="compositionally biased region" description="Basic and acidic residues" evidence="2">
    <location>
        <begin position="322"/>
        <end position="334"/>
    </location>
</feature>
<dbReference type="PANTHER" id="PTHR47372">
    <property type="entry name" value="DAUER UP-REGULATED-RELATED"/>
    <property type="match status" value="1"/>
</dbReference>
<comment type="similarity">
    <text evidence="1">Belongs to the asp23 family.</text>
</comment>
<dbReference type="EMBL" id="BAABLM010000001">
    <property type="protein sequence ID" value="GAA4666389.1"/>
    <property type="molecule type" value="Genomic_DNA"/>
</dbReference>
<evidence type="ECO:0000256" key="1">
    <source>
        <dbReference type="ARBA" id="ARBA00005721"/>
    </source>
</evidence>
<gene>
    <name evidence="3" type="ORF">GCM10025780_05100</name>
</gene>
<dbReference type="Gene3D" id="6.10.140.1430">
    <property type="match status" value="1"/>
</dbReference>
<dbReference type="RefSeq" id="WP_345372860.1">
    <property type="nucleotide sequence ID" value="NZ_BAABLM010000001.1"/>
</dbReference>
<evidence type="ECO:0008006" key="5">
    <source>
        <dbReference type="Google" id="ProtNLM"/>
    </source>
</evidence>
<name>A0ABP8VMS7_9MICO</name>